<proteinExistence type="predicted"/>
<dbReference type="OrthoDB" id="1634426at2"/>
<evidence type="ECO:0000313" key="2">
    <source>
        <dbReference type="Proteomes" id="UP000320585"/>
    </source>
</evidence>
<accession>A0A8D5A402</accession>
<dbReference type="GeneID" id="92717283"/>
<sequence>MSEDEQIEIKVREPDFREMIYRTCFMTINGAVFSALMEAGLRGLFPGEDENGVIVYGYIDPVKGICFEILGGGREQNGMVSVLSALQETSASVTKESVNDCRIIPFAGEKIPAFQKKMETIRAMYACPRDLAKVREMDIIDEWRHADIPDRVLVYLMRDGELPEPCWVLTTGLNGRKIKGRLLRDPRGDFGVRGGDDIEFSIHREDGDVICVAQF</sequence>
<dbReference type="Proteomes" id="UP000320585">
    <property type="component" value="Chromosome"/>
</dbReference>
<organism evidence="1 2">
    <name type="scientific">Dialister hominis</name>
    <dbReference type="NCBI Taxonomy" id="2582419"/>
    <lineage>
        <taxon>Bacteria</taxon>
        <taxon>Bacillati</taxon>
        <taxon>Bacillota</taxon>
        <taxon>Negativicutes</taxon>
        <taxon>Veillonellales</taxon>
        <taxon>Veillonellaceae</taxon>
        <taxon>Dialister</taxon>
    </lineage>
</organism>
<evidence type="ECO:0000313" key="1">
    <source>
        <dbReference type="EMBL" id="BBK26151.1"/>
    </source>
</evidence>
<gene>
    <name evidence="1" type="ORF">Dia5BBH33_20860</name>
</gene>
<dbReference type="RefSeq" id="WP_144269321.1">
    <property type="nucleotide sequence ID" value="NZ_AP019697.1"/>
</dbReference>
<protein>
    <submittedName>
        <fullName evidence="1">Uncharacterized protein</fullName>
    </submittedName>
</protein>
<dbReference type="EMBL" id="AP019697">
    <property type="protein sequence ID" value="BBK26151.1"/>
    <property type="molecule type" value="Genomic_DNA"/>
</dbReference>
<dbReference type="AlphaFoldDB" id="A0A8D5A402"/>
<name>A0A8D5A402_9FIRM</name>
<keyword evidence="2" id="KW-1185">Reference proteome</keyword>
<reference evidence="2" key="1">
    <citation type="submission" date="2019-05" db="EMBL/GenBank/DDBJ databases">
        <title>Complete genome sequencing of Dialister sp. strain 5BBH33.</title>
        <authorList>
            <person name="Sakamoto M."/>
            <person name="Murakami T."/>
            <person name="Mori H."/>
        </authorList>
    </citation>
    <scope>NUCLEOTIDE SEQUENCE [LARGE SCALE GENOMIC DNA]</scope>
    <source>
        <strain evidence="2">5BBH33</strain>
    </source>
</reference>
<dbReference type="KEGG" id="dho:Dia5BBH33_20860"/>